<feature type="region of interest" description="Disordered" evidence="1">
    <location>
        <begin position="1"/>
        <end position="24"/>
    </location>
</feature>
<accession>S9V098</accession>
<proteinExistence type="predicted"/>
<evidence type="ECO:0000313" key="2">
    <source>
        <dbReference type="EMBL" id="EPY16190.1"/>
    </source>
</evidence>
<feature type="region of interest" description="Disordered" evidence="1">
    <location>
        <begin position="120"/>
        <end position="153"/>
    </location>
</feature>
<evidence type="ECO:0000313" key="3">
    <source>
        <dbReference type="Proteomes" id="UP000015354"/>
    </source>
</evidence>
<sequence>MVDVDERARVGPRHIGARPPRSAPRAAALGLRPCLCPRGLLLHLHAERHDAAEDAVVDRRVRADHLRLGHAIDGRQQVQEGEAVHLAQRGVRPQRAVPGGGGAHAVALRLQQRVEVVRRRRRGARARRHAAHEVRAGGLPDMQQQHEPPERGKVEGVGDMVAEPFDAAEVVEHV</sequence>
<dbReference type="Proteomes" id="UP000015354">
    <property type="component" value="Unassembled WGS sequence"/>
</dbReference>
<name>S9V098_9TRYP</name>
<reference evidence="2 3" key="1">
    <citation type="journal article" date="2013" name="PLoS ONE">
        <title>Predicting the Proteins of Angomonas deanei, Strigomonas culicis and Their Respective Endosymbionts Reveals New Aspects of the Trypanosomatidae Family.</title>
        <authorList>
            <person name="Motta M.C."/>
            <person name="Martins A.C."/>
            <person name="de Souza S.S."/>
            <person name="Catta-Preta C.M."/>
            <person name="Silva R."/>
            <person name="Klein C.C."/>
            <person name="de Almeida L.G."/>
            <person name="de Lima Cunha O."/>
            <person name="Ciapina L.P."/>
            <person name="Brocchi M."/>
            <person name="Colabardini A.C."/>
            <person name="de Araujo Lima B."/>
            <person name="Machado C.R."/>
            <person name="de Almeida Soares C.M."/>
            <person name="Probst C.M."/>
            <person name="de Menezes C.B."/>
            <person name="Thompson C.E."/>
            <person name="Bartholomeu D.C."/>
            <person name="Gradia D.F."/>
            <person name="Pavoni D.P."/>
            <person name="Grisard E.C."/>
            <person name="Fantinatti-Garboggini F."/>
            <person name="Marchini F.K."/>
            <person name="Rodrigues-Luiz G.F."/>
            <person name="Wagner G."/>
            <person name="Goldman G.H."/>
            <person name="Fietto J.L."/>
            <person name="Elias M.C."/>
            <person name="Goldman M.H."/>
            <person name="Sagot M.F."/>
            <person name="Pereira M."/>
            <person name="Stoco P.H."/>
            <person name="de Mendonca-Neto R.P."/>
            <person name="Teixeira S.M."/>
            <person name="Maciel T.E."/>
            <person name="de Oliveira Mendes T.A."/>
            <person name="Urmenyi T.P."/>
            <person name="de Souza W."/>
            <person name="Schenkman S."/>
            <person name="de Vasconcelos A.T."/>
        </authorList>
    </citation>
    <scope>NUCLEOTIDE SEQUENCE [LARGE SCALE GENOMIC DNA]</scope>
</reference>
<dbReference type="AlphaFoldDB" id="S9V098"/>
<gene>
    <name evidence="2" type="ORF">STCU_11496</name>
</gene>
<dbReference type="EMBL" id="ATMH01011452">
    <property type="protein sequence ID" value="EPY16190.1"/>
    <property type="molecule type" value="Genomic_DNA"/>
</dbReference>
<organism evidence="2 3">
    <name type="scientific">Strigomonas culicis</name>
    <dbReference type="NCBI Taxonomy" id="28005"/>
    <lineage>
        <taxon>Eukaryota</taxon>
        <taxon>Discoba</taxon>
        <taxon>Euglenozoa</taxon>
        <taxon>Kinetoplastea</taxon>
        <taxon>Metakinetoplastina</taxon>
        <taxon>Trypanosomatida</taxon>
        <taxon>Trypanosomatidae</taxon>
        <taxon>Strigomonadinae</taxon>
        <taxon>Strigomonas</taxon>
    </lineage>
</organism>
<comment type="caution">
    <text evidence="2">The sequence shown here is derived from an EMBL/GenBank/DDBJ whole genome shotgun (WGS) entry which is preliminary data.</text>
</comment>
<keyword evidence="3" id="KW-1185">Reference proteome</keyword>
<protein>
    <submittedName>
        <fullName evidence="2">Uncharacterized protein</fullName>
    </submittedName>
</protein>
<evidence type="ECO:0000256" key="1">
    <source>
        <dbReference type="SAM" id="MobiDB-lite"/>
    </source>
</evidence>
<feature type="compositionally biased region" description="Basic residues" evidence="1">
    <location>
        <begin position="120"/>
        <end position="130"/>
    </location>
</feature>